<dbReference type="EMBL" id="JAGHQL010000109">
    <property type="protein sequence ID" value="KAH0538437.1"/>
    <property type="molecule type" value="Genomic_DNA"/>
</dbReference>
<evidence type="ECO:0000256" key="4">
    <source>
        <dbReference type="ARBA" id="ARBA00022618"/>
    </source>
</evidence>
<feature type="region of interest" description="Disordered" evidence="10">
    <location>
        <begin position="183"/>
        <end position="216"/>
    </location>
</feature>
<dbReference type="GO" id="GO:0000444">
    <property type="term" value="C:MIS12/MIND type complex"/>
    <property type="evidence" value="ECO:0007669"/>
    <property type="project" value="TreeGrafter"/>
</dbReference>
<dbReference type="PANTHER" id="PTHR14527">
    <property type="entry name" value="PROTEIN MIS12 HOMOLOG"/>
    <property type="match status" value="1"/>
</dbReference>
<sequence length="358" mass="38878">MSAPNPSASSLLTEHLQYTPLSVIDDVINTVNGLIYKSVIYVEDLLQNADPVALGFRSPAVGPVKNGVADAGDGSTYPPEAKLEIEEGVHKLETLFESTIDRDFDKLEIYALRNVFNVPEDVLDWMKLRHYEGLNLPPPPDAPTRESVKLQRHKLLETQKLHASLLRESARNAQLIAQLRSLLPGSDPSQGQPQLPTAAIKTGEPPAEPQQQPNPFAFLTSHPAATALNVGTITSPSNPPHNPLTDTTSFTLSQLPHIRSLLSSVRPSLTTLSSSLANPNDTPSSDERRQYIESQTKRHLQTTQGLELGNQGEVRDGEWQGRGGKVGEAQVRDLEKVVGMLGGTADGTGEDDKMDEGD</sequence>
<keyword evidence="8" id="KW-0131">Cell cycle</keyword>
<feature type="region of interest" description="Disordered" evidence="10">
    <location>
        <begin position="229"/>
        <end position="248"/>
    </location>
</feature>
<evidence type="ECO:0000256" key="1">
    <source>
        <dbReference type="ARBA" id="ARBA00004629"/>
    </source>
</evidence>
<dbReference type="GO" id="GO:0000070">
    <property type="term" value="P:mitotic sister chromatid segregation"/>
    <property type="evidence" value="ECO:0007669"/>
    <property type="project" value="TreeGrafter"/>
</dbReference>
<evidence type="ECO:0000256" key="7">
    <source>
        <dbReference type="ARBA" id="ARBA00023054"/>
    </source>
</evidence>
<dbReference type="PANTHER" id="PTHR14527:SF2">
    <property type="entry name" value="PROTEIN MIS12 HOMOLOG"/>
    <property type="match status" value="1"/>
</dbReference>
<keyword evidence="7" id="KW-0175">Coiled coil</keyword>
<dbReference type="AlphaFoldDB" id="A0A9P8I471"/>
<evidence type="ECO:0000256" key="6">
    <source>
        <dbReference type="ARBA" id="ARBA00022838"/>
    </source>
</evidence>
<dbReference type="Proteomes" id="UP000698800">
    <property type="component" value="Unassembled WGS sequence"/>
</dbReference>
<evidence type="ECO:0000256" key="3">
    <source>
        <dbReference type="ARBA" id="ARBA00022454"/>
    </source>
</evidence>
<dbReference type="GO" id="GO:0005634">
    <property type="term" value="C:nucleus"/>
    <property type="evidence" value="ECO:0007669"/>
    <property type="project" value="InterPro"/>
</dbReference>
<evidence type="ECO:0000313" key="11">
    <source>
        <dbReference type="EMBL" id="KAH0538437.1"/>
    </source>
</evidence>
<organism evidence="11 12">
    <name type="scientific">Glutinoglossum americanum</name>
    <dbReference type="NCBI Taxonomy" id="1670608"/>
    <lineage>
        <taxon>Eukaryota</taxon>
        <taxon>Fungi</taxon>
        <taxon>Dikarya</taxon>
        <taxon>Ascomycota</taxon>
        <taxon>Pezizomycotina</taxon>
        <taxon>Geoglossomycetes</taxon>
        <taxon>Geoglossales</taxon>
        <taxon>Geoglossaceae</taxon>
        <taxon>Glutinoglossum</taxon>
    </lineage>
</organism>
<evidence type="ECO:0000256" key="9">
    <source>
        <dbReference type="ARBA" id="ARBA00023328"/>
    </source>
</evidence>
<keyword evidence="4" id="KW-0132">Cell division</keyword>
<reference evidence="11" key="1">
    <citation type="submission" date="2021-03" db="EMBL/GenBank/DDBJ databases">
        <title>Comparative genomics and phylogenomic investigation of the class Geoglossomycetes provide insights into ecological specialization and systematics.</title>
        <authorList>
            <person name="Melie T."/>
            <person name="Pirro S."/>
            <person name="Miller A.N."/>
            <person name="Quandt A."/>
        </authorList>
    </citation>
    <scope>NUCLEOTIDE SEQUENCE</scope>
    <source>
        <strain evidence="11">GBOQ0MN5Z8</strain>
    </source>
</reference>
<comment type="subcellular location">
    <subcellularLocation>
        <location evidence="1">Chromosome</location>
        <location evidence="1">Centromere</location>
        <location evidence="1">Kinetochore</location>
    </subcellularLocation>
</comment>
<keyword evidence="12" id="KW-1185">Reference proteome</keyword>
<comment type="similarity">
    <text evidence="2">Belongs to the mis12 family.</text>
</comment>
<dbReference type="InterPro" id="IPR008685">
    <property type="entry name" value="Centromere_Mis12"/>
</dbReference>
<protein>
    <submittedName>
        <fullName evidence="11">Uncharacterized protein</fullName>
    </submittedName>
</protein>
<keyword evidence="5" id="KW-0498">Mitosis</keyword>
<evidence type="ECO:0000256" key="2">
    <source>
        <dbReference type="ARBA" id="ARBA00008643"/>
    </source>
</evidence>
<dbReference type="GO" id="GO:0051382">
    <property type="term" value="P:kinetochore assembly"/>
    <property type="evidence" value="ECO:0007669"/>
    <property type="project" value="TreeGrafter"/>
</dbReference>
<keyword evidence="3" id="KW-0158">Chromosome</keyword>
<evidence type="ECO:0000313" key="12">
    <source>
        <dbReference type="Proteomes" id="UP000698800"/>
    </source>
</evidence>
<dbReference type="Pfam" id="PF05859">
    <property type="entry name" value="Mis12"/>
    <property type="match status" value="1"/>
</dbReference>
<gene>
    <name evidence="11" type="ORF">FGG08_004985</name>
</gene>
<comment type="caution">
    <text evidence="11">The sequence shown here is derived from an EMBL/GenBank/DDBJ whole genome shotgun (WGS) entry which is preliminary data.</text>
</comment>
<accession>A0A9P8I471</accession>
<dbReference type="GO" id="GO:0051301">
    <property type="term" value="P:cell division"/>
    <property type="evidence" value="ECO:0007669"/>
    <property type="project" value="UniProtKB-KW"/>
</dbReference>
<keyword evidence="9" id="KW-0137">Centromere</keyword>
<proteinExistence type="inferred from homology"/>
<evidence type="ECO:0000256" key="10">
    <source>
        <dbReference type="SAM" id="MobiDB-lite"/>
    </source>
</evidence>
<keyword evidence="6" id="KW-0995">Kinetochore</keyword>
<dbReference type="OrthoDB" id="1884855at2759"/>
<evidence type="ECO:0000256" key="8">
    <source>
        <dbReference type="ARBA" id="ARBA00023306"/>
    </source>
</evidence>
<evidence type="ECO:0000256" key="5">
    <source>
        <dbReference type="ARBA" id="ARBA00022776"/>
    </source>
</evidence>
<name>A0A9P8I471_9PEZI</name>